<dbReference type="STRING" id="118168.MC7420_8197"/>
<sequence length="336" mass="38414">MHDSLPEKTLICDNQQSTISNQQSAMNETQRSFPQLFKGIALFTPGGDLIYGIDPSKQEHWHLHLCASLQEMLGLPEPPHFLVPGYTGTIDRWLDPYTQQMRTSAELYPPIQHHQALLNAVFGVTKVVWQVAPWREECCDPIVLETYRDRFPQLWQDHDLIIRCDRPDQCLEQLSDANPRHEHDSSLIQSPQTYALSFPERWTIQPTPWQESSHSPSTGIDPLLSSKSDRESNPSESQSTPLTTPSYVLRLFVSGHSGSTEHILKKLHQLLEQSLQHPYTLKVIDVFKHPEQAEANQISATPTLLRVWPPPVRRIVGDLNDLENLLRILIAPETQR</sequence>
<organism evidence="3 4">
    <name type="scientific">Coleofasciculus chthonoplastes PCC 7420</name>
    <dbReference type="NCBI Taxonomy" id="118168"/>
    <lineage>
        <taxon>Bacteria</taxon>
        <taxon>Bacillati</taxon>
        <taxon>Cyanobacteriota</taxon>
        <taxon>Cyanophyceae</taxon>
        <taxon>Coleofasciculales</taxon>
        <taxon>Coleofasciculaceae</taxon>
        <taxon>Coleofasciculus</taxon>
    </lineage>
</organism>
<feature type="domain" description="KaiB" evidence="2">
    <location>
        <begin position="250"/>
        <end position="331"/>
    </location>
</feature>
<dbReference type="PANTHER" id="PTHR41709:SF2">
    <property type="entry name" value="CIRCADIAN CLOCK PROTEIN KAIB2"/>
    <property type="match status" value="1"/>
</dbReference>
<dbReference type="Pfam" id="PF07689">
    <property type="entry name" value="KaiB"/>
    <property type="match status" value="1"/>
</dbReference>
<dbReference type="EMBL" id="DS989878">
    <property type="protein sequence ID" value="EDX70946.1"/>
    <property type="molecule type" value="Genomic_DNA"/>
</dbReference>
<keyword evidence="4" id="KW-1185">Reference proteome</keyword>
<evidence type="ECO:0000259" key="2">
    <source>
        <dbReference type="SMART" id="SM01248"/>
    </source>
</evidence>
<feature type="region of interest" description="Disordered" evidence="1">
    <location>
        <begin position="207"/>
        <end position="242"/>
    </location>
</feature>
<dbReference type="InterPro" id="IPR011649">
    <property type="entry name" value="KaiB_domain"/>
</dbReference>
<evidence type="ECO:0000256" key="1">
    <source>
        <dbReference type="SAM" id="MobiDB-lite"/>
    </source>
</evidence>
<evidence type="ECO:0000313" key="4">
    <source>
        <dbReference type="Proteomes" id="UP000003835"/>
    </source>
</evidence>
<name>B4W4B4_9CYAN</name>
<dbReference type="HOGENOM" id="CLU_061367_0_0_3"/>
<dbReference type="SUPFAM" id="SSF52833">
    <property type="entry name" value="Thioredoxin-like"/>
    <property type="match status" value="1"/>
</dbReference>
<gene>
    <name evidence="3" type="ORF">MC7420_8197</name>
</gene>
<dbReference type="InterPro" id="IPR039022">
    <property type="entry name" value="KaiB-like"/>
</dbReference>
<dbReference type="eggNOG" id="COG4251">
    <property type="taxonomic scope" value="Bacteria"/>
</dbReference>
<dbReference type="Gene3D" id="3.40.30.10">
    <property type="entry name" value="Glutaredoxin"/>
    <property type="match status" value="1"/>
</dbReference>
<proteinExistence type="predicted"/>
<protein>
    <submittedName>
        <fullName evidence="3">KaiB domain protein</fullName>
    </submittedName>
</protein>
<dbReference type="PANTHER" id="PTHR41709">
    <property type="entry name" value="KAIB-LIKE PROTEIN 1"/>
    <property type="match status" value="1"/>
</dbReference>
<dbReference type="GO" id="GO:0048511">
    <property type="term" value="P:rhythmic process"/>
    <property type="evidence" value="ECO:0007669"/>
    <property type="project" value="InterPro"/>
</dbReference>
<dbReference type="Proteomes" id="UP000003835">
    <property type="component" value="Unassembled WGS sequence"/>
</dbReference>
<dbReference type="CDD" id="cd02978">
    <property type="entry name" value="KaiB_like"/>
    <property type="match status" value="1"/>
</dbReference>
<dbReference type="SMART" id="SM01248">
    <property type="entry name" value="KaiB"/>
    <property type="match status" value="1"/>
</dbReference>
<evidence type="ECO:0000313" key="3">
    <source>
        <dbReference type="EMBL" id="EDX70946.1"/>
    </source>
</evidence>
<reference evidence="3 4" key="1">
    <citation type="submission" date="2008-07" db="EMBL/GenBank/DDBJ databases">
        <authorList>
            <person name="Tandeau de Marsac N."/>
            <person name="Ferriera S."/>
            <person name="Johnson J."/>
            <person name="Kravitz S."/>
            <person name="Beeson K."/>
            <person name="Sutton G."/>
            <person name="Rogers Y.-H."/>
            <person name="Friedman R."/>
            <person name="Frazier M."/>
            <person name="Venter J.C."/>
        </authorList>
    </citation>
    <scope>NUCLEOTIDE SEQUENCE [LARGE SCALE GENOMIC DNA]</scope>
    <source>
        <strain evidence="3 4">PCC 7420</strain>
    </source>
</reference>
<dbReference type="AlphaFoldDB" id="B4W4B4"/>
<accession>B4W4B4</accession>
<feature type="compositionally biased region" description="Polar residues" evidence="1">
    <location>
        <begin position="207"/>
        <end position="218"/>
    </location>
</feature>
<dbReference type="InterPro" id="IPR036249">
    <property type="entry name" value="Thioredoxin-like_sf"/>
</dbReference>